<evidence type="ECO:0000256" key="6">
    <source>
        <dbReference type="ARBA" id="ARBA00022692"/>
    </source>
</evidence>
<accession>A0ABW1XEI5</accession>
<name>A0ABW1XEI5_9ALTE</name>
<evidence type="ECO:0000313" key="11">
    <source>
        <dbReference type="EMBL" id="MFC6438631.1"/>
    </source>
</evidence>
<sequence>MQLKQRFNGLPEREQKLLIFAGLTLLVFLFYVLVWQPLDASIAQQQTRLTSQQSLLTELRANANKIVQLRQSGASTPQRFSGSLTQLANQTATQNSISIARMQPRGEQLQVWVEQAEFNALLNWLRQLEERGVAIADLDIAETSQAGMVKVRSLTLGNK</sequence>
<keyword evidence="12" id="KW-1185">Reference proteome</keyword>
<keyword evidence="8" id="KW-1133">Transmembrane helix</keyword>
<dbReference type="InterPro" id="IPR023229">
    <property type="entry name" value="T2SS_M_periplasmic_sf"/>
</dbReference>
<organism evidence="11 12">
    <name type="scientific">Pseudobowmanella zhangzhouensis</name>
    <dbReference type="NCBI Taxonomy" id="1537679"/>
    <lineage>
        <taxon>Bacteria</taxon>
        <taxon>Pseudomonadati</taxon>
        <taxon>Pseudomonadota</taxon>
        <taxon>Gammaproteobacteria</taxon>
        <taxon>Alteromonadales</taxon>
        <taxon>Alteromonadaceae</taxon>
    </lineage>
</organism>
<evidence type="ECO:0000256" key="5">
    <source>
        <dbReference type="ARBA" id="ARBA00022519"/>
    </source>
</evidence>
<keyword evidence="7 10" id="KW-0653">Protein transport</keyword>
<evidence type="ECO:0000256" key="10">
    <source>
        <dbReference type="PIRNR" id="PIRNR006291"/>
    </source>
</evidence>
<keyword evidence="3 10" id="KW-0813">Transport</keyword>
<dbReference type="EMBL" id="JBHSUS010000001">
    <property type="protein sequence ID" value="MFC6438631.1"/>
    <property type="molecule type" value="Genomic_DNA"/>
</dbReference>
<dbReference type="PIRSF" id="PIRSF006291">
    <property type="entry name" value="GspM"/>
    <property type="match status" value="1"/>
</dbReference>
<dbReference type="Gene3D" id="3.30.1360.100">
    <property type="entry name" value="General secretion pathway protein M, EpsM"/>
    <property type="match status" value="1"/>
</dbReference>
<dbReference type="Proteomes" id="UP001596364">
    <property type="component" value="Unassembled WGS sequence"/>
</dbReference>
<comment type="caution">
    <text evidence="11">The sequence shown here is derived from an EMBL/GenBank/DDBJ whole genome shotgun (WGS) entry which is preliminary data.</text>
</comment>
<keyword evidence="4 10" id="KW-1003">Cell membrane</keyword>
<evidence type="ECO:0000256" key="4">
    <source>
        <dbReference type="ARBA" id="ARBA00022475"/>
    </source>
</evidence>
<dbReference type="SUPFAM" id="SSF103054">
    <property type="entry name" value="General secretion pathway protein M, EpsM"/>
    <property type="match status" value="1"/>
</dbReference>
<proteinExistence type="inferred from homology"/>
<evidence type="ECO:0000256" key="7">
    <source>
        <dbReference type="ARBA" id="ARBA00022927"/>
    </source>
</evidence>
<comment type="similarity">
    <text evidence="2 10">Belongs to the GSP M family.</text>
</comment>
<dbReference type="Pfam" id="PF04612">
    <property type="entry name" value="T2SSM"/>
    <property type="match status" value="1"/>
</dbReference>
<keyword evidence="5 10" id="KW-0997">Cell inner membrane</keyword>
<evidence type="ECO:0000256" key="3">
    <source>
        <dbReference type="ARBA" id="ARBA00022448"/>
    </source>
</evidence>
<keyword evidence="9 10" id="KW-0472">Membrane</keyword>
<evidence type="ECO:0000256" key="9">
    <source>
        <dbReference type="ARBA" id="ARBA00023136"/>
    </source>
</evidence>
<comment type="function">
    <text evidence="10">Inner membrane component of the type II secretion system required for the energy-dependent secretion of extracellular factors such as proteases and toxins from the periplasm.</text>
</comment>
<gene>
    <name evidence="11" type="primary">gspM</name>
    <name evidence="11" type="ORF">ACFP85_00455</name>
</gene>
<evidence type="ECO:0000256" key="1">
    <source>
        <dbReference type="ARBA" id="ARBA00004377"/>
    </source>
</evidence>
<reference evidence="12" key="1">
    <citation type="journal article" date="2019" name="Int. J. Syst. Evol. Microbiol.">
        <title>The Global Catalogue of Microorganisms (GCM) 10K type strain sequencing project: providing services to taxonomists for standard genome sequencing and annotation.</title>
        <authorList>
            <consortium name="The Broad Institute Genomics Platform"/>
            <consortium name="The Broad Institute Genome Sequencing Center for Infectious Disease"/>
            <person name="Wu L."/>
            <person name="Ma J."/>
        </authorList>
    </citation>
    <scope>NUCLEOTIDE SEQUENCE [LARGE SCALE GENOMIC DNA]</scope>
    <source>
        <strain evidence="12">CGMCC 1.16031</strain>
    </source>
</reference>
<protein>
    <recommendedName>
        <fullName evidence="10">Type II secretion system protein M</fullName>
        <shortName evidence="10">T2SS protein M</shortName>
    </recommendedName>
    <alternativeName>
        <fullName evidence="10">General secretion pathway protein M</fullName>
    </alternativeName>
</protein>
<keyword evidence="6" id="KW-0812">Transmembrane</keyword>
<comment type="subcellular location">
    <subcellularLocation>
        <location evidence="1">Cell inner membrane</location>
        <topology evidence="1">Single-pass membrane protein</topology>
    </subcellularLocation>
</comment>
<evidence type="ECO:0000313" key="12">
    <source>
        <dbReference type="Proteomes" id="UP001596364"/>
    </source>
</evidence>
<evidence type="ECO:0000256" key="2">
    <source>
        <dbReference type="ARBA" id="ARBA00010637"/>
    </source>
</evidence>
<dbReference type="InterPro" id="IPR007690">
    <property type="entry name" value="T2SS_GspM"/>
</dbReference>
<evidence type="ECO:0000256" key="8">
    <source>
        <dbReference type="ARBA" id="ARBA00022989"/>
    </source>
</evidence>
<dbReference type="RefSeq" id="WP_131259482.1">
    <property type="nucleotide sequence ID" value="NZ_JBHSUS010000001.1"/>
</dbReference>